<sequence>MGSASLRIEEVGVGREAEDNVHIRQASVPITNLEHGADHITFELPSETRGRHLQVKLSWVPPETDDKQGRLLHPADASGDNLNDVMAQSPRQPLRSVLDGMRSPNVSDRPSDRRTRVESLNSSLSSDLRSVPHRERKPQNWYMDVPPPLPPLAPMPVAASILTMPSAVPLQPVVPLIPVHYTHWGFPPTPPTSPFVPVDIAQAYAYAPVPGQQYLVPSMVDGTGLSRRPSLSRVNEAQRAEYEREKAERRRQRSERRDKRERREGMQSPLRPSEAGTVKAKSAGQAGGKTEGKRVSSGRR</sequence>
<protein>
    <submittedName>
        <fullName evidence="2">Uncharacterized protein</fullName>
    </submittedName>
</protein>
<dbReference type="AlphaFoldDB" id="A0AAF1BK67"/>
<dbReference type="EMBL" id="CP086715">
    <property type="protein sequence ID" value="WOO79259.1"/>
    <property type="molecule type" value="Genomic_DNA"/>
</dbReference>
<reference evidence="2" key="1">
    <citation type="submission" date="2023-10" db="EMBL/GenBank/DDBJ databases">
        <authorList>
            <person name="Noh H."/>
        </authorList>
    </citation>
    <scope>NUCLEOTIDE SEQUENCE</scope>
    <source>
        <strain evidence="2">DUCC4014</strain>
    </source>
</reference>
<feature type="region of interest" description="Disordered" evidence="1">
    <location>
        <begin position="61"/>
        <end position="142"/>
    </location>
</feature>
<feature type="compositionally biased region" description="Basic and acidic residues" evidence="1">
    <location>
        <begin position="255"/>
        <end position="265"/>
    </location>
</feature>
<feature type="compositionally biased region" description="Low complexity" evidence="1">
    <location>
        <begin position="119"/>
        <end position="129"/>
    </location>
</feature>
<dbReference type="Proteomes" id="UP000827549">
    <property type="component" value="Chromosome 2"/>
</dbReference>
<feature type="compositionally biased region" description="Basic and acidic residues" evidence="1">
    <location>
        <begin position="236"/>
        <end position="248"/>
    </location>
</feature>
<gene>
    <name evidence="2" type="ORF">LOC62_02G002787</name>
</gene>
<dbReference type="GeneID" id="87806034"/>
<evidence type="ECO:0000313" key="2">
    <source>
        <dbReference type="EMBL" id="WOO79259.1"/>
    </source>
</evidence>
<evidence type="ECO:0000256" key="1">
    <source>
        <dbReference type="SAM" id="MobiDB-lite"/>
    </source>
</evidence>
<organism evidence="2 3">
    <name type="scientific">Vanrija pseudolonga</name>
    <dbReference type="NCBI Taxonomy" id="143232"/>
    <lineage>
        <taxon>Eukaryota</taxon>
        <taxon>Fungi</taxon>
        <taxon>Dikarya</taxon>
        <taxon>Basidiomycota</taxon>
        <taxon>Agaricomycotina</taxon>
        <taxon>Tremellomycetes</taxon>
        <taxon>Trichosporonales</taxon>
        <taxon>Trichosporonaceae</taxon>
        <taxon>Vanrija</taxon>
    </lineage>
</organism>
<keyword evidence="3" id="KW-1185">Reference proteome</keyword>
<proteinExistence type="predicted"/>
<accession>A0AAF1BK67</accession>
<name>A0AAF1BK67_9TREE</name>
<feature type="region of interest" description="Disordered" evidence="1">
    <location>
        <begin position="223"/>
        <end position="300"/>
    </location>
</feature>
<evidence type="ECO:0000313" key="3">
    <source>
        <dbReference type="Proteomes" id="UP000827549"/>
    </source>
</evidence>
<dbReference type="RefSeq" id="XP_062625291.1">
    <property type="nucleotide sequence ID" value="XM_062769307.1"/>
</dbReference>